<keyword evidence="1" id="KW-0614">Plasmid</keyword>
<keyword evidence="2" id="KW-1185">Reference proteome</keyword>
<name>A0ABN6RNE5_9DEIO</name>
<proteinExistence type="predicted"/>
<dbReference type="Proteomes" id="UP001064971">
    <property type="component" value="Plasmid pDAETH-4"/>
</dbReference>
<reference evidence="1" key="1">
    <citation type="submission" date="2022-07" db="EMBL/GenBank/DDBJ databases">
        <title>Complete Genome Sequence of the Radioresistant Bacterium Deinococcus aetherius ST0316, Isolated from the Air Dust collected in Lower Stratosphere above Japan.</title>
        <authorList>
            <person name="Satoh K."/>
            <person name="Hagiwara K."/>
            <person name="Katsumata K."/>
            <person name="Kubo A."/>
            <person name="Yokobori S."/>
            <person name="Yamagishi A."/>
            <person name="Oono Y."/>
            <person name="Narumi I."/>
        </authorList>
    </citation>
    <scope>NUCLEOTIDE SEQUENCE</scope>
    <source>
        <strain evidence="1">ST0316</strain>
        <plasmid evidence="1">pDAETH-4</plasmid>
    </source>
</reference>
<organism evidence="1 2">
    <name type="scientific">Deinococcus aetherius</name>
    <dbReference type="NCBI Taxonomy" id="200252"/>
    <lineage>
        <taxon>Bacteria</taxon>
        <taxon>Thermotogati</taxon>
        <taxon>Deinococcota</taxon>
        <taxon>Deinococci</taxon>
        <taxon>Deinococcales</taxon>
        <taxon>Deinococcaceae</taxon>
        <taxon>Deinococcus</taxon>
    </lineage>
</organism>
<evidence type="ECO:0000313" key="2">
    <source>
        <dbReference type="Proteomes" id="UP001064971"/>
    </source>
</evidence>
<geneLocation type="plasmid" evidence="1 2">
    <name>pDAETH-4</name>
</geneLocation>
<accession>A0ABN6RNE5</accession>
<sequence length="94" mass="10496">MARQIKTTRAVVARLHGSLGTSSVAQVRNVEIVQVEALARVAYHVITDPEGERFRPVHEQAGLTRENVTALWHSVSEVMRLYRKYGPYGDPGPN</sequence>
<dbReference type="EMBL" id="AP026564">
    <property type="protein sequence ID" value="BDP44825.1"/>
    <property type="molecule type" value="Genomic_DNA"/>
</dbReference>
<gene>
    <name evidence="1" type="ORF">DAETH_47940</name>
</gene>
<dbReference type="RefSeq" id="WP_264778953.1">
    <property type="nucleotide sequence ID" value="NZ_AP026564.1"/>
</dbReference>
<protein>
    <submittedName>
        <fullName evidence="1">Uncharacterized protein</fullName>
    </submittedName>
</protein>
<evidence type="ECO:0000313" key="1">
    <source>
        <dbReference type="EMBL" id="BDP44825.1"/>
    </source>
</evidence>